<evidence type="ECO:0000259" key="5">
    <source>
        <dbReference type="PROSITE" id="PS50830"/>
    </source>
</evidence>
<dbReference type="InterPro" id="IPR002071">
    <property type="entry name" value="Thermonucl_AS"/>
</dbReference>
<protein>
    <submittedName>
        <fullName evidence="6">Nuclease</fullName>
    </submittedName>
</protein>
<dbReference type="EMBL" id="NDYR01000008">
    <property type="protein sequence ID" value="OUT18458.1"/>
    <property type="molecule type" value="Genomic_DNA"/>
</dbReference>
<dbReference type="RefSeq" id="WP_087586314.1">
    <property type="nucleotide sequence ID" value="NZ_CABMKP010000008.1"/>
</dbReference>
<organism evidence="6 7">
    <name type="scientific">Campylobacter concisus</name>
    <dbReference type="NCBI Taxonomy" id="199"/>
    <lineage>
        <taxon>Bacteria</taxon>
        <taxon>Pseudomonadati</taxon>
        <taxon>Campylobacterota</taxon>
        <taxon>Epsilonproteobacteria</taxon>
        <taxon>Campylobacterales</taxon>
        <taxon>Campylobacteraceae</taxon>
        <taxon>Campylobacter</taxon>
    </lineage>
</organism>
<dbReference type="GO" id="GO:0003676">
    <property type="term" value="F:nucleic acid binding"/>
    <property type="evidence" value="ECO:0007669"/>
    <property type="project" value="InterPro"/>
</dbReference>
<accession>A0A1Y5NC52</accession>
<dbReference type="SMART" id="SM00318">
    <property type="entry name" value="SNc"/>
    <property type="match status" value="1"/>
</dbReference>
<dbReference type="AlphaFoldDB" id="A0A1Y5NC52"/>
<dbReference type="Gene3D" id="2.40.50.90">
    <property type="match status" value="1"/>
</dbReference>
<reference evidence="6 7" key="1">
    <citation type="submission" date="2017-04" db="EMBL/GenBank/DDBJ databases">
        <title>Complete genome of Campylobacter concisus ATCC 33237T and draft genomes for an additional eight well characterized C. concisus strains.</title>
        <authorList>
            <person name="Cornelius A.J."/>
            <person name="Miller W.G."/>
            <person name="Lastovica A.J."/>
            <person name="On S.L."/>
            <person name="French N.P."/>
            <person name="Vandenberg O."/>
            <person name="Biggs P.J."/>
        </authorList>
    </citation>
    <scope>NUCLEOTIDE SEQUENCE [LARGE SCALE GENOMIC DNA]</scope>
    <source>
        <strain evidence="6 7">Lasto205.94</strain>
    </source>
</reference>
<dbReference type="Pfam" id="PF00565">
    <property type="entry name" value="SNase"/>
    <property type="match status" value="1"/>
</dbReference>
<evidence type="ECO:0000256" key="1">
    <source>
        <dbReference type="ARBA" id="ARBA00022722"/>
    </source>
</evidence>
<evidence type="ECO:0000256" key="4">
    <source>
        <dbReference type="SAM" id="SignalP"/>
    </source>
</evidence>
<sequence>MLKLLIFASLLFACAFADYEAKVVKISDGDTIKVLTTDKQEIKIRLHGIDAPEKKQPFSRLCKQALDDKIAGKIVTVAGDKKDKYQRTIAKIFLDGEDVNKFMVKNGYAWAFRKYSKEYANDEAYARDAKLGLWQEDSPTPPWDFRKKRRN</sequence>
<dbReference type="Proteomes" id="UP000196534">
    <property type="component" value="Unassembled WGS sequence"/>
</dbReference>
<evidence type="ECO:0000313" key="6">
    <source>
        <dbReference type="EMBL" id="OUT18458.1"/>
    </source>
</evidence>
<keyword evidence="1" id="KW-0540">Nuclease</keyword>
<dbReference type="SUPFAM" id="SSF50199">
    <property type="entry name" value="Staphylococcal nuclease"/>
    <property type="match status" value="1"/>
</dbReference>
<proteinExistence type="predicted"/>
<dbReference type="GO" id="GO:0004519">
    <property type="term" value="F:endonuclease activity"/>
    <property type="evidence" value="ECO:0007669"/>
    <property type="project" value="UniProtKB-KW"/>
</dbReference>
<evidence type="ECO:0000256" key="2">
    <source>
        <dbReference type="ARBA" id="ARBA00022759"/>
    </source>
</evidence>
<dbReference type="GO" id="GO:0016787">
    <property type="term" value="F:hydrolase activity"/>
    <property type="evidence" value="ECO:0007669"/>
    <property type="project" value="UniProtKB-KW"/>
</dbReference>
<evidence type="ECO:0000256" key="3">
    <source>
        <dbReference type="ARBA" id="ARBA00022801"/>
    </source>
</evidence>
<dbReference type="PROSITE" id="PS50830">
    <property type="entry name" value="TNASE_3"/>
    <property type="match status" value="1"/>
</dbReference>
<feature type="signal peptide" evidence="4">
    <location>
        <begin position="1"/>
        <end position="17"/>
    </location>
</feature>
<keyword evidence="3" id="KW-0378">Hydrolase</keyword>
<feature type="domain" description="TNase-like" evidence="5">
    <location>
        <begin position="17"/>
        <end position="136"/>
    </location>
</feature>
<name>A0A1Y5NC52_9BACT</name>
<dbReference type="PANTHER" id="PTHR12302">
    <property type="entry name" value="EBNA2 BINDING PROTEIN P100"/>
    <property type="match status" value="1"/>
</dbReference>
<gene>
    <name evidence="6" type="ORF">B9N61_05855</name>
</gene>
<dbReference type="InterPro" id="IPR016071">
    <property type="entry name" value="Staphylococal_nuclease_OB-fold"/>
</dbReference>
<keyword evidence="4" id="KW-0732">Signal</keyword>
<dbReference type="PROSITE" id="PS01123">
    <property type="entry name" value="TNASE_1"/>
    <property type="match status" value="1"/>
</dbReference>
<keyword evidence="2" id="KW-0255">Endonuclease</keyword>
<evidence type="ECO:0000313" key="7">
    <source>
        <dbReference type="Proteomes" id="UP000196534"/>
    </source>
</evidence>
<comment type="caution">
    <text evidence="6">The sequence shown here is derived from an EMBL/GenBank/DDBJ whole genome shotgun (WGS) entry which is preliminary data.</text>
</comment>
<dbReference type="InterPro" id="IPR035437">
    <property type="entry name" value="SNase_OB-fold_sf"/>
</dbReference>
<dbReference type="PANTHER" id="PTHR12302:SF3">
    <property type="entry name" value="SERINE_THREONINE-PROTEIN KINASE 31"/>
    <property type="match status" value="1"/>
</dbReference>
<feature type="chain" id="PRO_5012328283" evidence="4">
    <location>
        <begin position="18"/>
        <end position="151"/>
    </location>
</feature>